<dbReference type="Pfam" id="PF00582">
    <property type="entry name" value="Usp"/>
    <property type="match status" value="1"/>
</dbReference>
<dbReference type="PANTHER" id="PTHR46268:SF6">
    <property type="entry name" value="UNIVERSAL STRESS PROTEIN UP12"/>
    <property type="match status" value="1"/>
</dbReference>
<comment type="similarity">
    <text evidence="1">Belongs to the universal stress protein A family.</text>
</comment>
<gene>
    <name evidence="3" type="ORF">UFOPK3789_01025</name>
</gene>
<dbReference type="InterPro" id="IPR006016">
    <property type="entry name" value="UspA"/>
</dbReference>
<dbReference type="InterPro" id="IPR014729">
    <property type="entry name" value="Rossmann-like_a/b/a_fold"/>
</dbReference>
<feature type="domain" description="UspA" evidence="2">
    <location>
        <begin position="1"/>
        <end position="148"/>
    </location>
</feature>
<protein>
    <submittedName>
        <fullName evidence="3">Unannotated protein</fullName>
    </submittedName>
</protein>
<dbReference type="AlphaFoldDB" id="A0A6J7KK48"/>
<evidence type="ECO:0000313" key="3">
    <source>
        <dbReference type="EMBL" id="CAB4956648.1"/>
    </source>
</evidence>
<accession>A0A6J7KK48</accession>
<dbReference type="PIRSF" id="PIRSF006276">
    <property type="entry name" value="UspA"/>
    <property type="match status" value="1"/>
</dbReference>
<reference evidence="3" key="1">
    <citation type="submission" date="2020-05" db="EMBL/GenBank/DDBJ databases">
        <authorList>
            <person name="Chiriac C."/>
            <person name="Salcher M."/>
            <person name="Ghai R."/>
            <person name="Kavagutti S V."/>
        </authorList>
    </citation>
    <scope>NUCLEOTIDE SEQUENCE</scope>
</reference>
<dbReference type="PRINTS" id="PR01438">
    <property type="entry name" value="UNVRSLSTRESS"/>
</dbReference>
<dbReference type="EMBL" id="CAFBNL010000060">
    <property type="protein sequence ID" value="CAB4956648.1"/>
    <property type="molecule type" value="Genomic_DNA"/>
</dbReference>
<dbReference type="InterPro" id="IPR006015">
    <property type="entry name" value="Universal_stress_UspA"/>
</dbReference>
<sequence length="154" mass="15757">MYKSIVVGTNGTDKDLAVVGHAAELAKISGATLHIAHGFKPVTSIAAGIADSAPGAASIDFEALDEAIEAENETAIASARAIASEAGVPVTEHSLGGEPADVLMELARDLSADLIVVGNHGMHTKKRFFQGSVANRVVHHAACSVLVVDVETHG</sequence>
<name>A0A6J7KK48_9ZZZZ</name>
<dbReference type="SUPFAM" id="SSF52402">
    <property type="entry name" value="Adenine nucleotide alpha hydrolases-like"/>
    <property type="match status" value="1"/>
</dbReference>
<evidence type="ECO:0000256" key="1">
    <source>
        <dbReference type="ARBA" id="ARBA00008791"/>
    </source>
</evidence>
<evidence type="ECO:0000259" key="2">
    <source>
        <dbReference type="Pfam" id="PF00582"/>
    </source>
</evidence>
<organism evidence="3">
    <name type="scientific">freshwater metagenome</name>
    <dbReference type="NCBI Taxonomy" id="449393"/>
    <lineage>
        <taxon>unclassified sequences</taxon>
        <taxon>metagenomes</taxon>
        <taxon>ecological metagenomes</taxon>
    </lineage>
</organism>
<dbReference type="Gene3D" id="3.40.50.620">
    <property type="entry name" value="HUPs"/>
    <property type="match status" value="1"/>
</dbReference>
<dbReference type="PANTHER" id="PTHR46268">
    <property type="entry name" value="STRESS RESPONSE PROTEIN NHAX"/>
    <property type="match status" value="1"/>
</dbReference>
<dbReference type="CDD" id="cd00293">
    <property type="entry name" value="USP-like"/>
    <property type="match status" value="1"/>
</dbReference>
<proteinExistence type="inferred from homology"/>